<dbReference type="EMBL" id="JRPC02000020">
    <property type="protein sequence ID" value="TLE14917.1"/>
    <property type="molecule type" value="Genomic_DNA"/>
</dbReference>
<proteinExistence type="predicted"/>
<comment type="caution">
    <text evidence="1">The sequence shown here is derived from an EMBL/GenBank/DDBJ whole genome shotgun (WGS) entry which is preliminary data.</text>
</comment>
<organism evidence="1 2">
    <name type="scientific">Helicobacter apodemus</name>
    <dbReference type="NCBI Taxonomy" id="135569"/>
    <lineage>
        <taxon>Bacteria</taxon>
        <taxon>Pseudomonadati</taxon>
        <taxon>Campylobacterota</taxon>
        <taxon>Epsilonproteobacteria</taxon>
        <taxon>Campylobacterales</taxon>
        <taxon>Helicobacteraceae</taxon>
        <taxon>Helicobacter</taxon>
    </lineage>
</organism>
<evidence type="ECO:0000313" key="2">
    <source>
        <dbReference type="Proteomes" id="UP000029920"/>
    </source>
</evidence>
<sequence>MKKILLVLLVVVGILRAEISQNEILIIEKAKNEFLNANPNVDIKDLMEFFLEETTPKQKKELETLEPLDFFNAVYELFKEKTTIIDQKREIAYKINDEIIRANLLLKLLNTSTAIRQEIKTNFWDSFNRDLNSSFSWIPLTETNSYFNNLMKTNEFVFLDVFQTIGLLNNLNIDIIKRAFDIGNSAEDFKTFTNQVYFLIIRYLADKYEELRSISLTLTKTLTIDEVLREVELNVELLKLLKKNRESTEWQMLLNDILGVWDKNFDYDKYAKLSKKNNKKFSQEEISALVTAYKTISENGITIVDYYQLNGDKKLIRLAIEEFLKVNPNVDIGKLMDFYLELPKEEREELDISTPLLFLNILNSRFNNSLNLSKGD</sequence>
<keyword evidence="2" id="KW-1185">Reference proteome</keyword>
<reference evidence="1 2" key="1">
    <citation type="journal article" date="2014" name="Genome Announc.">
        <title>Draft genome sequences of eight enterohepatic helicobacter species isolated from both laboratory and wild rodents.</title>
        <authorList>
            <person name="Sheh A."/>
            <person name="Shen Z."/>
            <person name="Fox J.G."/>
        </authorList>
    </citation>
    <scope>NUCLEOTIDE SEQUENCE [LARGE SCALE GENOMIC DNA]</scope>
    <source>
        <strain evidence="1 2">MIT-03-7007</strain>
    </source>
</reference>
<dbReference type="Proteomes" id="UP000029920">
    <property type="component" value="Unassembled WGS sequence"/>
</dbReference>
<dbReference type="RefSeq" id="WP_034552119.1">
    <property type="nucleotide sequence ID" value="NZ_JRPC02000020.1"/>
</dbReference>
<dbReference type="AlphaFoldDB" id="A0A4U8UCW7"/>
<protein>
    <submittedName>
        <fullName evidence="1">Uncharacterized protein</fullName>
    </submittedName>
</protein>
<accession>A0A4U8UCW7</accession>
<name>A0A4U8UCW7_9HELI</name>
<evidence type="ECO:0000313" key="1">
    <source>
        <dbReference type="EMBL" id="TLE14917.1"/>
    </source>
</evidence>
<gene>
    <name evidence="1" type="ORF">LS72_007750</name>
</gene>